<keyword evidence="1" id="KW-1133">Transmembrane helix</keyword>
<keyword evidence="4" id="KW-1185">Reference proteome</keyword>
<dbReference type="EMBL" id="CZVW01000023">
    <property type="protein sequence ID" value="CUT04408.1"/>
    <property type="molecule type" value="Genomic_DNA"/>
</dbReference>
<evidence type="ECO:0000256" key="1">
    <source>
        <dbReference type="SAM" id="Phobius"/>
    </source>
</evidence>
<evidence type="ECO:0000313" key="4">
    <source>
        <dbReference type="Proteomes" id="UP000199197"/>
    </source>
</evidence>
<dbReference type="AlphaFoldDB" id="A0A0P1NZE3"/>
<name>A0A0P1NZE3_9BACT</name>
<evidence type="ECO:0000259" key="2">
    <source>
        <dbReference type="Pfam" id="PF09990"/>
    </source>
</evidence>
<dbReference type="Proteomes" id="UP000199197">
    <property type="component" value="Unassembled WGS sequence"/>
</dbReference>
<dbReference type="RefSeq" id="WP_092350852.1">
    <property type="nucleotide sequence ID" value="NZ_CZVW01000023.1"/>
</dbReference>
<keyword evidence="1" id="KW-0472">Membrane</keyword>
<keyword evidence="1" id="KW-0812">Transmembrane</keyword>
<feature type="transmembrane region" description="Helical" evidence="1">
    <location>
        <begin position="6"/>
        <end position="26"/>
    </location>
</feature>
<organism evidence="3 4">
    <name type="scientific">Candidatus Chryseopegocella kryptomonas</name>
    <dbReference type="NCBI Taxonomy" id="1633643"/>
    <lineage>
        <taxon>Bacteria</taxon>
        <taxon>Pseudomonadati</taxon>
        <taxon>Candidatus Kryptoniota</taxon>
        <taxon>Candidatus Chryseopegocella</taxon>
    </lineage>
</organism>
<feature type="transmembrane region" description="Helical" evidence="1">
    <location>
        <begin position="38"/>
        <end position="57"/>
    </location>
</feature>
<sequence length="141" mass="15819">MPVHPMLVHFPIALFTTFILLEILWMIFKKEWIKNSSLLTLFLGLLFVVPTIISGEASAENFEKVSQLEELIESHETFAKLTGITFLIVLIVKVILAKTGKLNTKTNLIAFLISLIGLYFLIQTGLKGGELVYKHGVGILY</sequence>
<feature type="domain" description="DUF2231" evidence="2">
    <location>
        <begin position="2"/>
        <end position="139"/>
    </location>
</feature>
<feature type="transmembrane region" description="Helical" evidence="1">
    <location>
        <begin position="108"/>
        <end position="126"/>
    </location>
</feature>
<evidence type="ECO:0000313" key="3">
    <source>
        <dbReference type="EMBL" id="CUT04408.1"/>
    </source>
</evidence>
<gene>
    <name evidence="3" type="ORF">JGI23_01716</name>
</gene>
<reference evidence="4" key="1">
    <citation type="submission" date="2015-11" db="EMBL/GenBank/DDBJ databases">
        <authorList>
            <person name="Varghese N."/>
        </authorList>
    </citation>
    <scope>NUCLEOTIDE SEQUENCE [LARGE SCALE GENOMIC DNA]</scope>
    <source>
        <strain evidence="4">JGI-23</strain>
    </source>
</reference>
<dbReference type="Pfam" id="PF09990">
    <property type="entry name" value="DUF2231"/>
    <property type="match status" value="1"/>
</dbReference>
<proteinExistence type="predicted"/>
<dbReference type="InterPro" id="IPR019251">
    <property type="entry name" value="DUF2231_TM"/>
</dbReference>
<accession>A0A0P1NZE3</accession>
<dbReference type="OrthoDB" id="9792840at2"/>
<feature type="transmembrane region" description="Helical" evidence="1">
    <location>
        <begin position="77"/>
        <end position="96"/>
    </location>
</feature>
<protein>
    <submittedName>
        <fullName evidence="3">Uncharacterized membrane protein</fullName>
    </submittedName>
</protein>